<comment type="caution">
    <text evidence="2">The sequence shown here is derived from an EMBL/GenBank/DDBJ whole genome shotgun (WGS) entry which is preliminary data.</text>
</comment>
<keyword evidence="1" id="KW-0732">Signal</keyword>
<organism evidence="2 3">
    <name type="scientific">Hyalangium rubrum</name>
    <dbReference type="NCBI Taxonomy" id="3103134"/>
    <lineage>
        <taxon>Bacteria</taxon>
        <taxon>Pseudomonadati</taxon>
        <taxon>Myxococcota</taxon>
        <taxon>Myxococcia</taxon>
        <taxon>Myxococcales</taxon>
        <taxon>Cystobacterineae</taxon>
        <taxon>Archangiaceae</taxon>
        <taxon>Hyalangium</taxon>
    </lineage>
</organism>
<feature type="chain" id="PRO_5045057450" description="Lipoprotein" evidence="1">
    <location>
        <begin position="22"/>
        <end position="116"/>
    </location>
</feature>
<feature type="signal peptide" evidence="1">
    <location>
        <begin position="1"/>
        <end position="21"/>
    </location>
</feature>
<evidence type="ECO:0008006" key="4">
    <source>
        <dbReference type="Google" id="ProtNLM"/>
    </source>
</evidence>
<accession>A0ABU5HEQ9</accession>
<reference evidence="2 3" key="1">
    <citation type="submission" date="2023-12" db="EMBL/GenBank/DDBJ databases">
        <title>the genome sequence of Hyalangium sp. s54d21.</title>
        <authorList>
            <person name="Zhang X."/>
        </authorList>
    </citation>
    <scope>NUCLEOTIDE SEQUENCE [LARGE SCALE GENOMIC DNA]</scope>
    <source>
        <strain evidence="3">s54d21</strain>
    </source>
</reference>
<dbReference type="EMBL" id="JAXIVS010000016">
    <property type="protein sequence ID" value="MDY7231736.1"/>
    <property type="molecule type" value="Genomic_DNA"/>
</dbReference>
<evidence type="ECO:0000313" key="2">
    <source>
        <dbReference type="EMBL" id="MDY7231736.1"/>
    </source>
</evidence>
<keyword evidence="3" id="KW-1185">Reference proteome</keyword>
<evidence type="ECO:0000313" key="3">
    <source>
        <dbReference type="Proteomes" id="UP001291309"/>
    </source>
</evidence>
<gene>
    <name evidence="2" type="ORF">SYV04_35445</name>
</gene>
<dbReference type="Proteomes" id="UP001291309">
    <property type="component" value="Unassembled WGS sequence"/>
</dbReference>
<name>A0ABU5HEQ9_9BACT</name>
<protein>
    <recommendedName>
        <fullName evidence="4">Lipoprotein</fullName>
    </recommendedName>
</protein>
<dbReference type="RefSeq" id="WP_321550452.1">
    <property type="nucleotide sequence ID" value="NZ_JAXIVS010000016.1"/>
</dbReference>
<dbReference type="PROSITE" id="PS51257">
    <property type="entry name" value="PROKAR_LIPOPROTEIN"/>
    <property type="match status" value="1"/>
</dbReference>
<proteinExistence type="predicted"/>
<evidence type="ECO:0000256" key="1">
    <source>
        <dbReference type="SAM" id="SignalP"/>
    </source>
</evidence>
<sequence length="116" mass="12682">MRAVQAVSLLWFVLAASCSSAQKVEDASSTEPPQTTIEVRNQKPVDYTVYVVDGTRRIRLGMVTGMSNRTLLIPAHMVAGRGSLRFQFDPIGSNQVVSTDEELTVREGDALSLTLQ</sequence>